<dbReference type="Gene3D" id="3.60.15.10">
    <property type="entry name" value="Ribonuclease Z/Hydroxyacylglutathione hydrolase-like"/>
    <property type="match status" value="1"/>
</dbReference>
<feature type="transmembrane region" description="Helical" evidence="6">
    <location>
        <begin position="253"/>
        <end position="272"/>
    </location>
</feature>
<evidence type="ECO:0000256" key="1">
    <source>
        <dbReference type="ARBA" id="ARBA00004651"/>
    </source>
</evidence>
<dbReference type="PANTHER" id="PTHR30619:SF1">
    <property type="entry name" value="RECOMBINATION PROTEIN 2"/>
    <property type="match status" value="1"/>
</dbReference>
<dbReference type="PANTHER" id="PTHR30619">
    <property type="entry name" value="DNA INTERNALIZATION/COMPETENCE PROTEIN COMEC/REC2"/>
    <property type="match status" value="1"/>
</dbReference>
<dbReference type="InterPro" id="IPR036866">
    <property type="entry name" value="RibonucZ/Hydroxyglut_hydro"/>
</dbReference>
<feature type="transmembrane region" description="Helical" evidence="6">
    <location>
        <begin position="368"/>
        <end position="385"/>
    </location>
</feature>
<keyword evidence="9" id="KW-1185">Reference proteome</keyword>
<evidence type="ECO:0000256" key="4">
    <source>
        <dbReference type="ARBA" id="ARBA00022989"/>
    </source>
</evidence>
<protein>
    <submittedName>
        <fullName evidence="8">DNA internalization-related competence protein ComEC/Rec2</fullName>
    </submittedName>
</protein>
<dbReference type="NCBIfam" id="TIGR00361">
    <property type="entry name" value="ComEC_Rec2"/>
    <property type="match status" value="1"/>
</dbReference>
<evidence type="ECO:0000256" key="5">
    <source>
        <dbReference type="ARBA" id="ARBA00023136"/>
    </source>
</evidence>
<evidence type="ECO:0000256" key="3">
    <source>
        <dbReference type="ARBA" id="ARBA00022692"/>
    </source>
</evidence>
<dbReference type="Pfam" id="PF03772">
    <property type="entry name" value="Competence"/>
    <property type="match status" value="1"/>
</dbReference>
<dbReference type="Pfam" id="PF00753">
    <property type="entry name" value="Lactamase_B"/>
    <property type="match status" value="1"/>
</dbReference>
<dbReference type="Proteomes" id="UP000509597">
    <property type="component" value="Chromosome"/>
</dbReference>
<keyword evidence="3 6" id="KW-0812">Transmembrane</keyword>
<proteinExistence type="predicted"/>
<dbReference type="AlphaFoldDB" id="A0A7H9BI81"/>
<feature type="transmembrane region" description="Helical" evidence="6">
    <location>
        <begin position="147"/>
        <end position="169"/>
    </location>
</feature>
<feature type="domain" description="Metallo-beta-lactamase" evidence="7">
    <location>
        <begin position="423"/>
        <end position="611"/>
    </location>
</feature>
<feature type="transmembrane region" description="Helical" evidence="6">
    <location>
        <begin position="311"/>
        <end position="331"/>
    </location>
</feature>
<accession>A0A7H9BI81</accession>
<feature type="transmembrane region" description="Helical" evidence="6">
    <location>
        <begin position="343"/>
        <end position="362"/>
    </location>
</feature>
<comment type="subcellular location">
    <subcellularLocation>
        <location evidence="1">Cell membrane</location>
        <topology evidence="1">Multi-pass membrane protein</topology>
    </subcellularLocation>
</comment>
<name>A0A7H9BI81_9NEIS</name>
<feature type="transmembrane region" description="Helical" evidence="6">
    <location>
        <begin position="392"/>
        <end position="409"/>
    </location>
</feature>
<keyword evidence="2" id="KW-1003">Cell membrane</keyword>
<dbReference type="GO" id="GO:0005886">
    <property type="term" value="C:plasma membrane"/>
    <property type="evidence" value="ECO:0007669"/>
    <property type="project" value="UniProtKB-SubCell"/>
</dbReference>
<dbReference type="NCBIfam" id="TIGR00360">
    <property type="entry name" value="ComEC_N-term"/>
    <property type="match status" value="1"/>
</dbReference>
<dbReference type="InterPro" id="IPR001279">
    <property type="entry name" value="Metallo-B-lactamas"/>
</dbReference>
<gene>
    <name evidence="8" type="ORF">HQ393_02750</name>
</gene>
<evidence type="ECO:0000256" key="2">
    <source>
        <dbReference type="ARBA" id="ARBA00022475"/>
    </source>
</evidence>
<dbReference type="InterPro" id="IPR004477">
    <property type="entry name" value="ComEC_N"/>
</dbReference>
<feature type="transmembrane region" description="Helical" evidence="6">
    <location>
        <begin position="181"/>
        <end position="199"/>
    </location>
</feature>
<evidence type="ECO:0000313" key="9">
    <source>
        <dbReference type="Proteomes" id="UP000509597"/>
    </source>
</evidence>
<dbReference type="InterPro" id="IPR052159">
    <property type="entry name" value="Competence_DNA_uptake"/>
</dbReference>
<dbReference type="SMART" id="SM00849">
    <property type="entry name" value="Lactamase_B"/>
    <property type="match status" value="1"/>
</dbReference>
<dbReference type="GO" id="GO:0030420">
    <property type="term" value="P:establishment of competence for transformation"/>
    <property type="evidence" value="ECO:0007669"/>
    <property type="project" value="InterPro"/>
</dbReference>
<sequence length="674" mass="74025">MPQSTQYGLIFLFRPHKAIPEHNWQPDLIQVSAYGKDLPFQAGQRWQISAKLKPVHSQINPSGFDLESWFLQQNIAATATVKTYQAIEGLSWDSQILRWRSQISTRIAQQLGHHPYIGVIKALTIGDQNQIPKDQWLRFSQTGVTHLISISGLHITMLAGLIGGVAVFLWRRMPIFASRLASQRVGIIAGVLAAISYSITSGMSIPTQRTVTMLIIAAICLWRNQRSPVSAVWLLALSIVVLIDPFSVLSIGFWLSFLIVGILLWACAGRIAEAQQWRVWLNSQWAATLGSLPLLLVIFGQFPLISPLANAFAIPLVSLIVTPLALLGLIEPSGLVLNFSAQIMAWCDIGLAWCVSLPFASWQHSPPPLYLLPAAMLGVMVLLLPKGFAARYLGGVLLLPLVLYAPPMVPNGEFRLIALDVGQGLSVLIQTASHAVLFDTGQLPNTDSTLLPSLRSLNAMKLDALILSHNDNDHIGAAPTLLARWPIGQLIHSLPAEHALLQAQYQQHRPVKCSAGQHWQWDQVQFDIIWPSANYAVATDNAQGCVLRISNGKYSALITADIGKAEEAALIAAGLARSDILLVPHHGSKTSSSQPFISATQAQYAVFSAGFMNRFGHPKPEIIARYQSANATILRTDELGALRFQVGQQIQMQAERHIHPHYWYTSSALQENSE</sequence>
<dbReference type="InterPro" id="IPR004797">
    <property type="entry name" value="Competence_ComEC/Rec2"/>
</dbReference>
<evidence type="ECO:0000259" key="7">
    <source>
        <dbReference type="SMART" id="SM00849"/>
    </source>
</evidence>
<dbReference type="Pfam" id="PF13567">
    <property type="entry name" value="DUF4131"/>
    <property type="match status" value="1"/>
</dbReference>
<evidence type="ECO:0000313" key="8">
    <source>
        <dbReference type="EMBL" id="QLG87254.1"/>
    </source>
</evidence>
<organism evidence="8 9">
    <name type="scientific">Chitinibacter bivalviorum</name>
    <dbReference type="NCBI Taxonomy" id="2739434"/>
    <lineage>
        <taxon>Bacteria</taxon>
        <taxon>Pseudomonadati</taxon>
        <taxon>Pseudomonadota</taxon>
        <taxon>Betaproteobacteria</taxon>
        <taxon>Neisseriales</taxon>
        <taxon>Chitinibacteraceae</taxon>
        <taxon>Chitinibacter</taxon>
    </lineage>
</organism>
<dbReference type="CDD" id="cd07731">
    <property type="entry name" value="ComA-like_MBL-fold"/>
    <property type="match status" value="1"/>
</dbReference>
<feature type="transmembrane region" description="Helical" evidence="6">
    <location>
        <begin position="284"/>
        <end position="305"/>
    </location>
</feature>
<feature type="transmembrane region" description="Helical" evidence="6">
    <location>
        <begin position="229"/>
        <end position="247"/>
    </location>
</feature>
<keyword evidence="5 6" id="KW-0472">Membrane</keyword>
<dbReference type="InterPro" id="IPR025405">
    <property type="entry name" value="DUF4131"/>
</dbReference>
<dbReference type="EMBL" id="CP058627">
    <property type="protein sequence ID" value="QLG87254.1"/>
    <property type="molecule type" value="Genomic_DNA"/>
</dbReference>
<keyword evidence="4 6" id="KW-1133">Transmembrane helix</keyword>
<dbReference type="KEGG" id="chiz:HQ393_02750"/>
<evidence type="ECO:0000256" key="6">
    <source>
        <dbReference type="SAM" id="Phobius"/>
    </source>
</evidence>
<dbReference type="SUPFAM" id="SSF56281">
    <property type="entry name" value="Metallo-hydrolase/oxidoreductase"/>
    <property type="match status" value="1"/>
</dbReference>
<reference evidence="8 9" key="1">
    <citation type="submission" date="2020-07" db="EMBL/GenBank/DDBJ databases">
        <title>Complete genome sequence of Chitinibacter sp. 2T18.</title>
        <authorList>
            <person name="Bae J.-W."/>
            <person name="Choi J.-W."/>
        </authorList>
    </citation>
    <scope>NUCLEOTIDE SEQUENCE [LARGE SCALE GENOMIC DNA]</scope>
    <source>
        <strain evidence="8 9">2T18</strain>
    </source>
</reference>
<dbReference type="InterPro" id="IPR035681">
    <property type="entry name" value="ComA-like_MBL"/>
</dbReference>